<keyword evidence="1" id="KW-0560">Oxidoreductase</keyword>
<evidence type="ECO:0000313" key="4">
    <source>
        <dbReference type="EMBL" id="KKN55576.1"/>
    </source>
</evidence>
<dbReference type="PANTHER" id="PTHR43237:SF4">
    <property type="entry name" value="NADP-DEPENDENT MALIC ENZYME"/>
    <property type="match status" value="1"/>
</dbReference>
<evidence type="ECO:0000259" key="2">
    <source>
        <dbReference type="SMART" id="SM00919"/>
    </source>
</evidence>
<evidence type="ECO:0008006" key="5">
    <source>
        <dbReference type="Google" id="ProtNLM"/>
    </source>
</evidence>
<protein>
    <recommendedName>
        <fullName evidence="5">ACT domain-containing protein</fullName>
    </recommendedName>
</protein>
<dbReference type="Gene3D" id="3.40.50.10380">
    <property type="entry name" value="Malic enzyme, N-terminal domain"/>
    <property type="match status" value="1"/>
</dbReference>
<dbReference type="PANTHER" id="PTHR43237">
    <property type="entry name" value="NADP-DEPENDENT MALIC ENZYME"/>
    <property type="match status" value="1"/>
</dbReference>
<dbReference type="Pfam" id="PF03949">
    <property type="entry name" value="Malic_M"/>
    <property type="match status" value="2"/>
</dbReference>
<feature type="domain" description="Malic enzyme N-terminal" evidence="3">
    <location>
        <begin position="99"/>
        <end position="232"/>
    </location>
</feature>
<comment type="caution">
    <text evidence="4">The sequence shown here is derived from an EMBL/GenBank/DDBJ whole genome shotgun (WGS) entry which is preliminary data.</text>
</comment>
<dbReference type="InterPro" id="IPR012302">
    <property type="entry name" value="Malic_NAD-bd"/>
</dbReference>
<evidence type="ECO:0000259" key="3">
    <source>
        <dbReference type="SMART" id="SM01274"/>
    </source>
</evidence>
<reference evidence="4" key="1">
    <citation type="journal article" date="2015" name="Nature">
        <title>Complex archaea that bridge the gap between prokaryotes and eukaryotes.</title>
        <authorList>
            <person name="Spang A."/>
            <person name="Saw J.H."/>
            <person name="Jorgensen S.L."/>
            <person name="Zaremba-Niedzwiedzka K."/>
            <person name="Martijn J."/>
            <person name="Lind A.E."/>
            <person name="van Eijk R."/>
            <person name="Schleper C."/>
            <person name="Guy L."/>
            <person name="Ettema T.J."/>
        </authorList>
    </citation>
    <scope>NUCLEOTIDE SEQUENCE</scope>
</reference>
<proteinExistence type="predicted"/>
<dbReference type="InterPro" id="IPR036291">
    <property type="entry name" value="NAD(P)-bd_dom_sf"/>
</dbReference>
<dbReference type="GO" id="GO:0016616">
    <property type="term" value="F:oxidoreductase activity, acting on the CH-OH group of donors, NAD or NADP as acceptor"/>
    <property type="evidence" value="ECO:0007669"/>
    <property type="project" value="InterPro"/>
</dbReference>
<dbReference type="SMART" id="SM00919">
    <property type="entry name" value="Malic_M"/>
    <property type="match status" value="1"/>
</dbReference>
<feature type="domain" description="Malic enzyme NAD-binding" evidence="2">
    <location>
        <begin position="244"/>
        <end position="457"/>
    </location>
</feature>
<gene>
    <name evidence="4" type="ORF">LCGC14_0581070</name>
</gene>
<dbReference type="SUPFAM" id="SSF51735">
    <property type="entry name" value="NAD(P)-binding Rossmann-fold domains"/>
    <property type="match status" value="1"/>
</dbReference>
<evidence type="ECO:0000256" key="1">
    <source>
        <dbReference type="ARBA" id="ARBA00023002"/>
    </source>
</evidence>
<dbReference type="Gene3D" id="3.40.50.720">
    <property type="entry name" value="NAD(P)-binding Rossmann-like Domain"/>
    <property type="match status" value="1"/>
</dbReference>
<dbReference type="Pfam" id="PF00390">
    <property type="entry name" value="malic"/>
    <property type="match status" value="1"/>
</dbReference>
<dbReference type="SUPFAM" id="SSF53223">
    <property type="entry name" value="Aminoacid dehydrogenase-like, N-terminal domain"/>
    <property type="match status" value="1"/>
</dbReference>
<dbReference type="InterPro" id="IPR051674">
    <property type="entry name" value="Malate_Decarboxylase"/>
</dbReference>
<dbReference type="GO" id="GO:0004470">
    <property type="term" value="F:malic enzyme activity"/>
    <property type="evidence" value="ECO:0007669"/>
    <property type="project" value="InterPro"/>
</dbReference>
<dbReference type="InterPro" id="IPR012301">
    <property type="entry name" value="Malic_N_dom"/>
</dbReference>
<name>A0A0F9U2L3_9ZZZZ</name>
<sequence length="458" mass="47840">MPSFEALQDKFQRTIVFRLRVRLADPGDVREAVLTAIHDAGARVGEVSDIATDGDGIDLDIDIFAVDDAVIELAHQAASAIEGCEVLSIDDLAMDTHRGGACEIRSRTPIRSNTDLRIVYTPGVARVCKAIEADPSLAREFTNIPNRVAIATNGTAVLGLGDIGPVAGLPVMEGKAAIFWEFVGISADPVLIDTHDADEFIAVVEKIACGYGAIQIEDVAAPECFKITRELDARLDMPVLHDDQHGTATTVLGGLCSALSQVGKPIGNVRCAISGAGAGGTAVADLLLHAGMADVVLCDSKGIVHRGRDGLNDEKKALAERTNIDNIQGDLPDAMKGRDLFIGLSKPGIVSVEMVRSMAPGPIVLALANPVSEIGRDDALAGGAAIYADGRMMNNALAYPGIFRGAMDANASAITQEMLMAAAHALADAVPEGELMPEMMDPKTHQSVAAAVAAAAKK</sequence>
<organism evidence="4">
    <name type="scientific">marine sediment metagenome</name>
    <dbReference type="NCBI Taxonomy" id="412755"/>
    <lineage>
        <taxon>unclassified sequences</taxon>
        <taxon>metagenomes</taxon>
        <taxon>ecological metagenomes</taxon>
    </lineage>
</organism>
<dbReference type="GO" id="GO:0051287">
    <property type="term" value="F:NAD binding"/>
    <property type="evidence" value="ECO:0007669"/>
    <property type="project" value="InterPro"/>
</dbReference>
<dbReference type="AlphaFoldDB" id="A0A0F9U2L3"/>
<dbReference type="InterPro" id="IPR046346">
    <property type="entry name" value="Aminoacid_DH-like_N_sf"/>
</dbReference>
<dbReference type="EMBL" id="LAZR01000879">
    <property type="protein sequence ID" value="KKN55576.1"/>
    <property type="molecule type" value="Genomic_DNA"/>
</dbReference>
<accession>A0A0F9U2L3</accession>
<dbReference type="InterPro" id="IPR037062">
    <property type="entry name" value="Malic_N_dom_sf"/>
</dbReference>
<dbReference type="SMART" id="SM01274">
    <property type="entry name" value="malic"/>
    <property type="match status" value="1"/>
</dbReference>